<dbReference type="RefSeq" id="WP_149820860.1">
    <property type="nucleotide sequence ID" value="NZ_VUOA01000036.1"/>
</dbReference>
<comment type="caution">
    <text evidence="4">The sequence shown here is derived from an EMBL/GenBank/DDBJ whole genome shotgun (WGS) entry which is preliminary data.</text>
</comment>
<dbReference type="AlphaFoldDB" id="A0A5B2V704"/>
<gene>
    <name evidence="4" type="ORF">F0L46_20005</name>
</gene>
<keyword evidence="5" id="KW-1185">Reference proteome</keyword>
<dbReference type="InterPro" id="IPR001279">
    <property type="entry name" value="Metallo-B-lactamas"/>
</dbReference>
<feature type="domain" description="Metallo-beta-lactamase" evidence="3">
    <location>
        <begin position="7"/>
        <end position="196"/>
    </location>
</feature>
<dbReference type="PANTHER" id="PTHR43546:SF3">
    <property type="entry name" value="UPF0173 METAL-DEPENDENT HYDROLASE MJ1163"/>
    <property type="match status" value="1"/>
</dbReference>
<dbReference type="InterPro" id="IPR022877">
    <property type="entry name" value="UPF0173"/>
</dbReference>
<accession>A0A5B2V704</accession>
<keyword evidence="1 2" id="KW-0378">Hydrolase</keyword>
<dbReference type="CDD" id="cd06262">
    <property type="entry name" value="metallo-hydrolase-like_MBL-fold"/>
    <property type="match status" value="1"/>
</dbReference>
<dbReference type="SUPFAM" id="SSF56281">
    <property type="entry name" value="Metallo-hydrolase/oxidoreductase"/>
    <property type="match status" value="1"/>
</dbReference>
<dbReference type="PANTHER" id="PTHR43546">
    <property type="entry name" value="UPF0173 METAL-DEPENDENT HYDROLASE MJ1163-RELATED"/>
    <property type="match status" value="1"/>
</dbReference>
<organism evidence="4 5">
    <name type="scientific">Salinarimonas soli</name>
    <dbReference type="NCBI Taxonomy" id="1638099"/>
    <lineage>
        <taxon>Bacteria</taxon>
        <taxon>Pseudomonadati</taxon>
        <taxon>Pseudomonadota</taxon>
        <taxon>Alphaproteobacteria</taxon>
        <taxon>Hyphomicrobiales</taxon>
        <taxon>Salinarimonadaceae</taxon>
        <taxon>Salinarimonas</taxon>
    </lineage>
</organism>
<protein>
    <recommendedName>
        <fullName evidence="2">UPF0173 metal-dependent hydrolase F0L46_20005</fullName>
    </recommendedName>
</protein>
<dbReference type="GO" id="GO:0016787">
    <property type="term" value="F:hydrolase activity"/>
    <property type="evidence" value="ECO:0007669"/>
    <property type="project" value="UniProtKB-UniRule"/>
</dbReference>
<sequence length="238" mass="25085">MKITWFGHAAFRLDFADKVVLIDPFFTGNPAFEGDRAKASAGATHILITHGHADHIGDAVEIAAETGAKVVTNFELCMYLATKGLKTFEPMNTGGTIDAGGFQVSMVRADHSSGLVEAGVPFPLGSANGLIVKAPGEPVVYHMGDTDVFGDMALIAAMHRPDVLMVPIGDRFTMGPQTAAFAVRSFFKPQAVIPCHYGSFPVIAPDADGFVAAMEGSGMQVVVPHKGMGVRIDAEPGR</sequence>
<dbReference type="HAMAP" id="MF_00457">
    <property type="entry name" value="UPF0173"/>
    <property type="match status" value="1"/>
</dbReference>
<name>A0A5B2V704_9HYPH</name>
<comment type="similarity">
    <text evidence="2">Belongs to the UPF0173 family.</text>
</comment>
<evidence type="ECO:0000313" key="5">
    <source>
        <dbReference type="Proteomes" id="UP000323142"/>
    </source>
</evidence>
<evidence type="ECO:0000256" key="1">
    <source>
        <dbReference type="ARBA" id="ARBA00022801"/>
    </source>
</evidence>
<dbReference type="OrthoDB" id="9789133at2"/>
<dbReference type="EMBL" id="VUOA01000036">
    <property type="protein sequence ID" value="KAA2235303.1"/>
    <property type="molecule type" value="Genomic_DNA"/>
</dbReference>
<dbReference type="InterPro" id="IPR036866">
    <property type="entry name" value="RibonucZ/Hydroxyglut_hydro"/>
</dbReference>
<dbReference type="Proteomes" id="UP000323142">
    <property type="component" value="Unassembled WGS sequence"/>
</dbReference>
<dbReference type="Gene3D" id="3.60.15.10">
    <property type="entry name" value="Ribonuclease Z/Hydroxyacylglutathione hydrolase-like"/>
    <property type="match status" value="1"/>
</dbReference>
<dbReference type="InterPro" id="IPR050114">
    <property type="entry name" value="UPF0173_UPF0282_UlaG_hydrolase"/>
</dbReference>
<reference evidence="4 5" key="1">
    <citation type="submission" date="2019-09" db="EMBL/GenBank/DDBJ databases">
        <title>Salinarimonas rosea gen. nov., sp. nov., a new member of the a-2 subgroup of the Proteobacteria.</title>
        <authorList>
            <person name="Liu J."/>
        </authorList>
    </citation>
    <scope>NUCLEOTIDE SEQUENCE [LARGE SCALE GENOMIC DNA]</scope>
    <source>
        <strain evidence="4 5">BN140002</strain>
    </source>
</reference>
<dbReference type="Pfam" id="PF13483">
    <property type="entry name" value="Lactamase_B_3"/>
    <property type="match status" value="1"/>
</dbReference>
<dbReference type="SMART" id="SM00849">
    <property type="entry name" value="Lactamase_B"/>
    <property type="match status" value="1"/>
</dbReference>
<proteinExistence type="inferred from homology"/>
<evidence type="ECO:0000256" key="2">
    <source>
        <dbReference type="HAMAP-Rule" id="MF_00457"/>
    </source>
</evidence>
<reference evidence="4 5" key="2">
    <citation type="submission" date="2019-09" db="EMBL/GenBank/DDBJ databases">
        <authorList>
            <person name="Jin C."/>
        </authorList>
    </citation>
    <scope>NUCLEOTIDE SEQUENCE [LARGE SCALE GENOMIC DNA]</scope>
    <source>
        <strain evidence="4 5">BN140002</strain>
    </source>
</reference>
<dbReference type="NCBIfam" id="NF001911">
    <property type="entry name" value="PRK00685.1"/>
    <property type="match status" value="1"/>
</dbReference>
<evidence type="ECO:0000259" key="3">
    <source>
        <dbReference type="SMART" id="SM00849"/>
    </source>
</evidence>
<evidence type="ECO:0000313" key="4">
    <source>
        <dbReference type="EMBL" id="KAA2235303.1"/>
    </source>
</evidence>